<sequence>MSAPLYNSALLRLAATIPHAARLADPHASVEKRSPVCGSRVTVDVKLDDAGRVAELGQLVRACALGQASASLMGASAIGRDAGELAAARDALAGWLAGARGDPGDWPGLDVLAPARDYPARHASIRLAFEAVAEAAEKARG</sequence>
<comment type="caution">
    <text evidence="1">The sequence shown here is derived from an EMBL/GenBank/DDBJ whole genome shotgun (WGS) entry which is preliminary data.</text>
</comment>
<dbReference type="RefSeq" id="WP_118864734.1">
    <property type="nucleotide sequence ID" value="NZ_QWLV01000007.1"/>
</dbReference>
<reference evidence="1 2" key="1">
    <citation type="submission" date="2018-08" db="EMBL/GenBank/DDBJ databases">
        <title>The multiple taxonomic identification of Sphingomonas gilva.</title>
        <authorList>
            <person name="Zhu D."/>
            <person name="Zheng S."/>
        </authorList>
    </citation>
    <scope>NUCLEOTIDE SEQUENCE [LARGE SCALE GENOMIC DNA]</scope>
    <source>
        <strain evidence="1 2">ZDH117</strain>
    </source>
</reference>
<dbReference type="EMBL" id="QWLV01000007">
    <property type="protein sequence ID" value="RHW16760.1"/>
    <property type="molecule type" value="Genomic_DNA"/>
</dbReference>
<dbReference type="Proteomes" id="UP000266693">
    <property type="component" value="Unassembled WGS sequence"/>
</dbReference>
<accession>A0A396RKM0</accession>
<dbReference type="InterPro" id="IPR002871">
    <property type="entry name" value="NIF_FeS_clus_asmbl_NifU_N"/>
</dbReference>
<dbReference type="CDD" id="cd06664">
    <property type="entry name" value="IscU_like"/>
    <property type="match status" value="1"/>
</dbReference>
<dbReference type="SUPFAM" id="SSF82649">
    <property type="entry name" value="SufE/NifU"/>
    <property type="match status" value="1"/>
</dbReference>
<dbReference type="GO" id="GO:0016226">
    <property type="term" value="P:iron-sulfur cluster assembly"/>
    <property type="evidence" value="ECO:0007669"/>
    <property type="project" value="InterPro"/>
</dbReference>
<evidence type="ECO:0000313" key="1">
    <source>
        <dbReference type="EMBL" id="RHW16760.1"/>
    </source>
</evidence>
<dbReference type="OrthoDB" id="7857113at2"/>
<dbReference type="GO" id="GO:0005506">
    <property type="term" value="F:iron ion binding"/>
    <property type="evidence" value="ECO:0007669"/>
    <property type="project" value="InterPro"/>
</dbReference>
<dbReference type="GO" id="GO:0051536">
    <property type="term" value="F:iron-sulfur cluster binding"/>
    <property type="evidence" value="ECO:0007669"/>
    <property type="project" value="InterPro"/>
</dbReference>
<dbReference type="AlphaFoldDB" id="A0A396RKM0"/>
<name>A0A396RKM0_9SPHN</name>
<gene>
    <name evidence="1" type="ORF">D1610_13600</name>
</gene>
<protein>
    <submittedName>
        <fullName evidence="1">Iron-sulfur cluster assembly scaffold protein</fullName>
    </submittedName>
</protein>
<dbReference type="Gene3D" id="3.90.1010.10">
    <property type="match status" value="1"/>
</dbReference>
<keyword evidence="2" id="KW-1185">Reference proteome</keyword>
<proteinExistence type="predicted"/>
<evidence type="ECO:0000313" key="2">
    <source>
        <dbReference type="Proteomes" id="UP000266693"/>
    </source>
</evidence>
<organism evidence="1 2">
    <name type="scientific">Sphingomonas gilva</name>
    <dbReference type="NCBI Taxonomy" id="2305907"/>
    <lineage>
        <taxon>Bacteria</taxon>
        <taxon>Pseudomonadati</taxon>
        <taxon>Pseudomonadota</taxon>
        <taxon>Alphaproteobacteria</taxon>
        <taxon>Sphingomonadales</taxon>
        <taxon>Sphingomonadaceae</taxon>
        <taxon>Sphingomonas</taxon>
    </lineage>
</organism>